<dbReference type="InterPro" id="IPR039812">
    <property type="entry name" value="Vesicle-fus_ATPase"/>
</dbReference>
<comment type="subcellular location">
    <subcellularLocation>
        <location evidence="1 18">Cytoplasm</location>
    </subcellularLocation>
</comment>
<evidence type="ECO:0000256" key="2">
    <source>
        <dbReference type="ARBA" id="ARBA00006914"/>
    </source>
</evidence>
<dbReference type="Pfam" id="PF17862">
    <property type="entry name" value="AAA_lid_3"/>
    <property type="match status" value="1"/>
</dbReference>
<feature type="domain" description="AAA+ ATPase" evidence="19">
    <location>
        <begin position="533"/>
        <end position="669"/>
    </location>
</feature>
<keyword evidence="6 18" id="KW-0963">Cytoplasm</keyword>
<evidence type="ECO:0000256" key="8">
    <source>
        <dbReference type="ARBA" id="ARBA00022723"/>
    </source>
</evidence>
<keyword evidence="13 18" id="KW-0460">Magnesium</keyword>
<dbReference type="Pfam" id="PF02933">
    <property type="entry name" value="CDC48_2"/>
    <property type="match status" value="1"/>
</dbReference>
<keyword evidence="8 18" id="KW-0479">Metal-binding</keyword>
<evidence type="ECO:0000256" key="4">
    <source>
        <dbReference type="ARBA" id="ARBA00019912"/>
    </source>
</evidence>
<sequence length="751" mass="82947">MAARTMQVARCPTDELSLTNCAVASEKDLQSGQHVTVKTTPTHKFVFTVRTHQSVVPGTIAFSLPQVHSGKCSVSGVVVTYAFDKSRQCVGTVTVEVDFLQKKSADSSPYDSDKMAAEFIQHFTSQAFSQSQQLVFSYCEKLFSLVIKEVEAMDPSILKGDPASGKKNKIDIGLLHGNSQVVFEKAESSSLQLVGKAKTREARQSIINPDWNFERMGIGGLDKEFSDIFRRAFASRVFPPDIVEQMGCKHVKGILLYGPPGCGKTLMARQIGKMLNAREPKIVNGPEILNKYVGESEANIRKLFADAEEEQKRLGTNSGLHIIIFDEIDAICKQRGSMAGSTGVHDTVVNQLLSKIDGVEQLNNILVIGMTNRPDLIDEALMRPGRLEVKMEIGLPDENGRVQILNIHTAKMREFKLLAGDVDITELATETKNFSGAELEGLVRAAQSTAMNRHIKASNTVEVDMEKAEKLLVTRGDFLASLENDIKPAFGTNQEDYASYIMNDIIKWGDPVTAALDDGTLLVQQTKNSDRTPLVSVLLEGPPHSGKTALAAKIAEDSQFPFIKICSPDKMIGHSEIAKCQAIKKIFDDAYKSQLSCVVVDDIERLLDYVPIGPRFSNLVLQALLVLLKKPPPHGRKLLIIGTTSRKDVLQEMELLDAFSTKIHIPNLSRGEQLMEALEMLGSFQEKERAAIAKEVKGKSVWIGIKKLLMLIEMALQMHAEYRVSKFLSLLREEGAYVPSINLKKISFPCK</sequence>
<accession>A0AAY4D5B0</accession>
<comment type="catalytic activity">
    <reaction evidence="17 18">
        <text>ATP + H2O = ADP + phosphate + H(+)</text>
        <dbReference type="Rhea" id="RHEA:13065"/>
        <dbReference type="ChEBI" id="CHEBI:15377"/>
        <dbReference type="ChEBI" id="CHEBI:15378"/>
        <dbReference type="ChEBI" id="CHEBI:30616"/>
        <dbReference type="ChEBI" id="CHEBI:43474"/>
        <dbReference type="ChEBI" id="CHEBI:456216"/>
        <dbReference type="EC" id="3.6.4.6"/>
    </reaction>
</comment>
<dbReference type="GO" id="GO:0016887">
    <property type="term" value="F:ATP hydrolysis activity"/>
    <property type="evidence" value="ECO:0007669"/>
    <property type="project" value="InterPro"/>
</dbReference>
<dbReference type="GO" id="GO:0005524">
    <property type="term" value="F:ATP binding"/>
    <property type="evidence" value="ECO:0007669"/>
    <property type="project" value="UniProtKB-UniRule"/>
</dbReference>
<dbReference type="InterPro" id="IPR003338">
    <property type="entry name" value="CDC4_N-term_subdom"/>
</dbReference>
<feature type="domain" description="AAA+ ATPase" evidence="19">
    <location>
        <begin position="250"/>
        <end position="397"/>
    </location>
</feature>
<evidence type="ECO:0000256" key="6">
    <source>
        <dbReference type="ARBA" id="ARBA00022490"/>
    </source>
</evidence>
<dbReference type="PROSITE" id="PS00674">
    <property type="entry name" value="AAA"/>
    <property type="match status" value="1"/>
</dbReference>
<dbReference type="Gene3D" id="2.40.40.20">
    <property type="match status" value="1"/>
</dbReference>
<keyword evidence="23" id="KW-1185">Reference proteome</keyword>
<evidence type="ECO:0000259" key="21">
    <source>
        <dbReference type="SMART" id="SM01073"/>
    </source>
</evidence>
<dbReference type="InterPro" id="IPR054419">
    <property type="entry name" value="NSF_ATPase_lid"/>
</dbReference>
<keyword evidence="14 18" id="KW-0653">Protein transport</keyword>
<protein>
    <recommendedName>
        <fullName evidence="4 18">Vesicle-fusing ATPase</fullName>
        <ecNumber evidence="3 18">3.6.4.6</ecNumber>
    </recommendedName>
</protein>
<dbReference type="GO" id="GO:0046872">
    <property type="term" value="F:metal ion binding"/>
    <property type="evidence" value="ECO:0007669"/>
    <property type="project" value="UniProtKB-UniRule"/>
</dbReference>
<evidence type="ECO:0000313" key="22">
    <source>
        <dbReference type="Ensembl" id="ENSDCDP00010040692.1"/>
    </source>
</evidence>
<feature type="domain" description="CDC48 N-terminal subdomain" evidence="21">
    <location>
        <begin position="5"/>
        <end position="84"/>
    </location>
</feature>
<evidence type="ECO:0000313" key="23">
    <source>
        <dbReference type="Proteomes" id="UP000694580"/>
    </source>
</evidence>
<organism evidence="22 23">
    <name type="scientific">Denticeps clupeoides</name>
    <name type="common">denticle herring</name>
    <dbReference type="NCBI Taxonomy" id="299321"/>
    <lineage>
        <taxon>Eukaryota</taxon>
        <taxon>Metazoa</taxon>
        <taxon>Chordata</taxon>
        <taxon>Craniata</taxon>
        <taxon>Vertebrata</taxon>
        <taxon>Euteleostomi</taxon>
        <taxon>Actinopterygii</taxon>
        <taxon>Neopterygii</taxon>
        <taxon>Teleostei</taxon>
        <taxon>Clupei</taxon>
        <taxon>Clupeiformes</taxon>
        <taxon>Denticipitoidei</taxon>
        <taxon>Denticipitidae</taxon>
        <taxon>Denticeps</taxon>
    </lineage>
</organism>
<keyword evidence="10 18" id="KW-0547">Nucleotide-binding</keyword>
<keyword evidence="11 18" id="KW-0378">Hydrolase</keyword>
<dbReference type="EC" id="3.6.4.6" evidence="3 18"/>
<comment type="subunit">
    <text evidence="16">Homohexamer. Interacts with GABARAP and GABARAPL2. Interacts with GRIA2. Interacts with PLK2, leading to disrupt the interaction with GRIA2. Interacts with MUSK; may regulate MUSK endocytosis and activity. Interacts with CDK16.</text>
</comment>
<reference evidence="22" key="3">
    <citation type="submission" date="2025-09" db="UniProtKB">
        <authorList>
            <consortium name="Ensembl"/>
        </authorList>
    </citation>
    <scope>IDENTIFICATION</scope>
</reference>
<dbReference type="InterPro" id="IPR009010">
    <property type="entry name" value="Asp_de-COase-like_dom_sf"/>
</dbReference>
<evidence type="ECO:0000256" key="14">
    <source>
        <dbReference type="ARBA" id="ARBA00022927"/>
    </source>
</evidence>
<dbReference type="InterPro" id="IPR029067">
    <property type="entry name" value="CDC48_domain_2-like_sf"/>
</dbReference>
<evidence type="ECO:0000256" key="11">
    <source>
        <dbReference type="ARBA" id="ARBA00022801"/>
    </source>
</evidence>
<dbReference type="SMART" id="SM01073">
    <property type="entry name" value="CDC48_N"/>
    <property type="match status" value="1"/>
</dbReference>
<dbReference type="FunFam" id="3.10.330.10:FF:000003">
    <property type="entry name" value="vesicle-fusing ATPase isoform X1"/>
    <property type="match status" value="1"/>
</dbReference>
<dbReference type="Gene3D" id="3.10.330.10">
    <property type="match status" value="1"/>
</dbReference>
<keyword evidence="7" id="KW-0597">Phosphoprotein</keyword>
<evidence type="ECO:0000256" key="12">
    <source>
        <dbReference type="ARBA" id="ARBA00022840"/>
    </source>
</evidence>
<dbReference type="GO" id="GO:0035494">
    <property type="term" value="P:SNARE complex disassembly"/>
    <property type="evidence" value="ECO:0007669"/>
    <property type="project" value="InterPro"/>
</dbReference>
<comment type="cofactor">
    <cofactor evidence="18">
        <name>Mg(2+)</name>
        <dbReference type="ChEBI" id="CHEBI:18420"/>
    </cofactor>
    <text evidence="18">Binds 1 Mg(2+) ion per subunit.</text>
</comment>
<comment type="similarity">
    <text evidence="2 18">Belongs to the AAA ATPase family.</text>
</comment>
<keyword evidence="12 18" id="KW-0067">ATP-binding</keyword>
<dbReference type="GeneTree" id="ENSGT00530000064085"/>
<dbReference type="SUPFAM" id="SSF50692">
    <property type="entry name" value="ADC-like"/>
    <property type="match status" value="1"/>
</dbReference>
<evidence type="ECO:0000256" key="7">
    <source>
        <dbReference type="ARBA" id="ARBA00022553"/>
    </source>
</evidence>
<dbReference type="FunFam" id="3.40.50.300:FF:000166">
    <property type="entry name" value="vesicle-fusing ATPase isoform X1"/>
    <property type="match status" value="1"/>
</dbReference>
<evidence type="ECO:0000259" key="20">
    <source>
        <dbReference type="SMART" id="SM01072"/>
    </source>
</evidence>
<keyword evidence="15" id="KW-0007">Acetylation</keyword>
<dbReference type="InterPro" id="IPR027417">
    <property type="entry name" value="P-loop_NTPase"/>
</dbReference>
<reference evidence="22 23" key="1">
    <citation type="submission" date="2020-06" db="EMBL/GenBank/DDBJ databases">
        <authorList>
            <consortium name="Wellcome Sanger Institute Data Sharing"/>
        </authorList>
    </citation>
    <scope>NUCLEOTIDE SEQUENCE [LARGE SCALE GENOMIC DNA]</scope>
</reference>
<name>A0AAY4D5B0_9TELE</name>
<proteinExistence type="inferred from homology"/>
<evidence type="ECO:0000256" key="17">
    <source>
        <dbReference type="ARBA" id="ARBA00048883"/>
    </source>
</evidence>
<dbReference type="Gene3D" id="1.10.8.60">
    <property type="match status" value="2"/>
</dbReference>
<evidence type="ECO:0000259" key="19">
    <source>
        <dbReference type="SMART" id="SM00382"/>
    </source>
</evidence>
<keyword evidence="5 18" id="KW-0813">Transport</keyword>
<dbReference type="GO" id="GO:0006891">
    <property type="term" value="P:intra-Golgi vesicle-mediated transport"/>
    <property type="evidence" value="ECO:0007669"/>
    <property type="project" value="TreeGrafter"/>
</dbReference>
<dbReference type="FunFam" id="2.40.40.20:FF:000006">
    <property type="entry name" value="vesicle-fusing ATPase isoform X1"/>
    <property type="match status" value="1"/>
</dbReference>
<evidence type="ECO:0000256" key="9">
    <source>
        <dbReference type="ARBA" id="ARBA00022737"/>
    </source>
</evidence>
<feature type="domain" description="CDC48" evidence="20">
    <location>
        <begin position="109"/>
        <end position="181"/>
    </location>
</feature>
<reference evidence="22" key="2">
    <citation type="submission" date="2025-08" db="UniProtKB">
        <authorList>
            <consortium name="Ensembl"/>
        </authorList>
    </citation>
    <scope>IDENTIFICATION</scope>
</reference>
<dbReference type="PANTHER" id="PTHR23078:SF3">
    <property type="entry name" value="VESICLE-FUSING ATPASE"/>
    <property type="match status" value="1"/>
</dbReference>
<dbReference type="InterPro" id="IPR041569">
    <property type="entry name" value="AAA_lid_3"/>
</dbReference>
<evidence type="ECO:0000256" key="13">
    <source>
        <dbReference type="ARBA" id="ARBA00022842"/>
    </source>
</evidence>
<dbReference type="FunFam" id="1.10.8.60:FF:000031">
    <property type="entry name" value="vesicle-fusing ATPase isoform X1"/>
    <property type="match status" value="1"/>
</dbReference>
<comment type="function">
    <text evidence="18">Required for vesicle-mediated transport. Catalyzes the fusion of transport vesicles within the Golgi cisternae. Is also required for transport from the endoplasmic reticulum to the Golgi stack. Seems to function as a fusion protein required for the delivery of cargo proteins to all compartments of the Golgi stack independent of vesicle origin.</text>
</comment>
<dbReference type="Ensembl" id="ENSDCDT00010050572.1">
    <property type="protein sequence ID" value="ENSDCDP00010040692.1"/>
    <property type="gene ID" value="ENSDCDG00010024605.1"/>
</dbReference>
<evidence type="ECO:0000256" key="5">
    <source>
        <dbReference type="ARBA" id="ARBA00022448"/>
    </source>
</evidence>
<evidence type="ECO:0000256" key="3">
    <source>
        <dbReference type="ARBA" id="ARBA00012674"/>
    </source>
</evidence>
<dbReference type="InterPro" id="IPR003959">
    <property type="entry name" value="ATPase_AAA_core"/>
</dbReference>
<dbReference type="Proteomes" id="UP000694580">
    <property type="component" value="Chromosome 8"/>
</dbReference>
<evidence type="ECO:0000256" key="10">
    <source>
        <dbReference type="ARBA" id="ARBA00022741"/>
    </source>
</evidence>
<dbReference type="AlphaFoldDB" id="A0AAY4D5B0"/>
<keyword evidence="18" id="KW-0931">ER-Golgi transport</keyword>
<dbReference type="Pfam" id="PF00004">
    <property type="entry name" value="AAA"/>
    <property type="match status" value="2"/>
</dbReference>
<dbReference type="SUPFAM" id="SSF54585">
    <property type="entry name" value="Cdc48 domain 2-like"/>
    <property type="match status" value="1"/>
</dbReference>
<evidence type="ECO:0000256" key="16">
    <source>
        <dbReference type="ARBA" id="ARBA00046527"/>
    </source>
</evidence>
<dbReference type="InterPro" id="IPR004201">
    <property type="entry name" value="Cdc48_dom2"/>
</dbReference>
<dbReference type="FunFam" id="1.10.8.60:FF:000026">
    <property type="entry name" value="vesicle-fusing ATPase isoform X1"/>
    <property type="match status" value="1"/>
</dbReference>
<dbReference type="Pfam" id="PF21964">
    <property type="entry name" value="NSF_ATPase_lid"/>
    <property type="match status" value="1"/>
</dbReference>
<dbReference type="GO" id="GO:0005795">
    <property type="term" value="C:Golgi stack"/>
    <property type="evidence" value="ECO:0007669"/>
    <property type="project" value="TreeGrafter"/>
</dbReference>
<dbReference type="Gene3D" id="3.40.50.300">
    <property type="entry name" value="P-loop containing nucleotide triphosphate hydrolases"/>
    <property type="match status" value="2"/>
</dbReference>
<keyword evidence="9" id="KW-0677">Repeat</keyword>
<dbReference type="InterPro" id="IPR003960">
    <property type="entry name" value="ATPase_AAA_CS"/>
</dbReference>
<evidence type="ECO:0000256" key="15">
    <source>
        <dbReference type="ARBA" id="ARBA00022990"/>
    </source>
</evidence>
<evidence type="ECO:0000256" key="1">
    <source>
        <dbReference type="ARBA" id="ARBA00004496"/>
    </source>
</evidence>
<dbReference type="SMART" id="SM01072">
    <property type="entry name" value="CDC48_2"/>
    <property type="match status" value="1"/>
</dbReference>
<evidence type="ECO:0000256" key="18">
    <source>
        <dbReference type="RuleBase" id="RU367045"/>
    </source>
</evidence>
<dbReference type="FunFam" id="3.40.50.300:FF:000187">
    <property type="entry name" value="Vesicular-fusion ATPase SEC18"/>
    <property type="match status" value="1"/>
</dbReference>
<dbReference type="InterPro" id="IPR003593">
    <property type="entry name" value="AAA+_ATPase"/>
</dbReference>
<dbReference type="SUPFAM" id="SSF52540">
    <property type="entry name" value="P-loop containing nucleoside triphosphate hydrolases"/>
    <property type="match status" value="2"/>
</dbReference>
<dbReference type="SMART" id="SM00382">
    <property type="entry name" value="AAA"/>
    <property type="match status" value="2"/>
</dbReference>
<dbReference type="CDD" id="cd19504">
    <property type="entry name" value="RecA-like_NSF-SEC18_r1-like"/>
    <property type="match status" value="1"/>
</dbReference>
<dbReference type="GO" id="GO:0043001">
    <property type="term" value="P:Golgi to plasma membrane protein transport"/>
    <property type="evidence" value="ECO:0007669"/>
    <property type="project" value="TreeGrafter"/>
</dbReference>
<gene>
    <name evidence="22" type="primary">LOC114795533</name>
</gene>
<dbReference type="PANTHER" id="PTHR23078">
    <property type="entry name" value="VESICULAR-FUSION PROTEIN NSF"/>
    <property type="match status" value="1"/>
</dbReference>